<dbReference type="EMBL" id="JNGI01000076">
    <property type="protein sequence ID" value="KNC92653.1"/>
    <property type="molecule type" value="Genomic_DNA"/>
</dbReference>
<protein>
    <submittedName>
        <fullName evidence="1">Uncharacterized protein</fullName>
    </submittedName>
</protein>
<reference evidence="1 2" key="1">
    <citation type="journal article" date="2015" name="Appl. Environ. Microbiol.">
        <title>The Enterobacterium Trabulsiella odontotermitis Presents Novel Adaptations Related to Its Association with Fungus-Growing Termites.</title>
        <authorList>
            <person name="Sapountzis P."/>
            <person name="Gruntjes T."/>
            <person name="Otani S."/>
            <person name="Estevez J."/>
            <person name="da Costa R.R."/>
            <person name="Plunkett G.3rd."/>
            <person name="Perna N.T."/>
            <person name="Poulsen M."/>
        </authorList>
    </citation>
    <scope>NUCLEOTIDE SEQUENCE [LARGE SCALE GENOMIC DNA]</scope>
    <source>
        <strain evidence="1 2">12</strain>
    </source>
</reference>
<sequence length="115" mass="12837">MIRLTFFRANTGYRQSPGPPVMAAVVILFQTDNLYILAGVWCFNEMPVPQINANMVNISPLHGEKDHIARLQMLKLDRVCLRHAVHAFSRSREPGIEVFAPGVVNQPTAVKAGLR</sequence>
<evidence type="ECO:0000313" key="1">
    <source>
        <dbReference type="EMBL" id="KNC92653.1"/>
    </source>
</evidence>
<proteinExistence type="predicted"/>
<evidence type="ECO:0000313" key="2">
    <source>
        <dbReference type="Proteomes" id="UP000037393"/>
    </source>
</evidence>
<dbReference type="AlphaFoldDB" id="A0A0L0GW24"/>
<keyword evidence="2" id="KW-1185">Reference proteome</keyword>
<dbReference type="Proteomes" id="UP000037393">
    <property type="component" value="Unassembled WGS sequence"/>
</dbReference>
<gene>
    <name evidence="1" type="ORF">GM31_22520</name>
</gene>
<comment type="caution">
    <text evidence="1">The sequence shown here is derived from an EMBL/GenBank/DDBJ whole genome shotgun (WGS) entry which is preliminary data.</text>
</comment>
<name>A0A0L0GW24_9ENTR</name>
<organism evidence="1 2">
    <name type="scientific">Trabulsiella odontotermitis</name>
    <dbReference type="NCBI Taxonomy" id="379893"/>
    <lineage>
        <taxon>Bacteria</taxon>
        <taxon>Pseudomonadati</taxon>
        <taxon>Pseudomonadota</taxon>
        <taxon>Gammaproteobacteria</taxon>
        <taxon>Enterobacterales</taxon>
        <taxon>Enterobacteriaceae</taxon>
        <taxon>Trabulsiella</taxon>
    </lineage>
</organism>
<accession>A0A0L0GW24</accession>